<comment type="caution">
    <text evidence="12">The sequence shown here is derived from an EMBL/GenBank/DDBJ whole genome shotgun (WGS) entry which is preliminary data.</text>
</comment>
<dbReference type="InterPro" id="IPR009008">
    <property type="entry name" value="Val/Leu/Ile-tRNA-synth_edit"/>
</dbReference>
<dbReference type="InterPro" id="IPR033708">
    <property type="entry name" value="Anticodon_Ile_BEm"/>
</dbReference>
<evidence type="ECO:0000313" key="13">
    <source>
        <dbReference type="Proteomes" id="UP001480595"/>
    </source>
</evidence>
<evidence type="ECO:0000256" key="4">
    <source>
        <dbReference type="ARBA" id="ARBA00022741"/>
    </source>
</evidence>
<evidence type="ECO:0000313" key="12">
    <source>
        <dbReference type="EMBL" id="KAK8064777.1"/>
    </source>
</evidence>
<feature type="domain" description="Aminoacyl-tRNA synthetase class Ia" evidence="10">
    <location>
        <begin position="34"/>
        <end position="641"/>
    </location>
</feature>
<dbReference type="Gene3D" id="3.40.50.620">
    <property type="entry name" value="HUPs"/>
    <property type="match status" value="2"/>
</dbReference>
<dbReference type="EC" id="6.1.1.5" evidence="2"/>
<sequence length="916" mass="101460">MDGNPEAAKVHLSVRGPLARPLPQLQGQYLKRSADDYYEWQKSNRPDDNQFILHDGPPYANGSLHVGHALNKILKDMILRVQIQQGRQVDYVPGWDCHGLPIELKAIEQSDGKQLSAIETRKVARNLATNTVLKQMKSFRSYGVMGDWDRRWTTMDGTYEIRQLQLFQKMVKKGLIYRRYKPVYWSPSSKSALAEAELEYRDDHISNAAWVRFPIDESWRTHSPLAPLAESVSPATRLYAVTWTTTPWTLPANQAIAVHDDLEYVIVENDGVAYLVAASRVEAFLAKIPGKVSSVTIQGHQLNGLKYTNPAQGKSGKPQPIIHADFVSADSGTGLVHLAPGHGFDDYEVCRGLGLPITAPINNEGVFTQEAYPDDPSRLTTAPSVIEGASQAVIDLLGQDVLASEKHQHKYPYDWRTKRPVVIRATEQWFADVAFIKDEALAALERASFVKGRSEWCISRQRAWGVPIPALYDSNGAAIVTEDIVGHIIGVIQKRGINAWYLDELDDPAWIPTNLHGRGYSRGTDTMDVWFDSGSSWSMMPGQADVYLEGSDQHRGWFQSSLLTRIAAGVVEGSDFVKGAPFKQLITHGFTLDQEGDGRHPVTPYEAQGQSCPGPPKFDALGADALRLWAASSDYTRDVVISVPVLSAVHTALVKYRTIIKMILGSMHASARSAPLSATDHIAIVQLKDTMQEVKVAFSNHEFYKGFNAINRWVNNDFSAFYLEALKDRLYCGDGGGVLEPILNGFLRMLAPMTPSLVVEAWDHRPEWLKQDTAALHPLQQLYKAPLVNPSRLTLNLKTVRNDIPVLMTVHAAIKAGLERARSDKVLGQSLQSSVVLTVPDEAAVKTVLDKYAPELGAMFVVSSVEINAAVDGQAAWKYKNEFELDNGDKGTATVLPPRDVKCPRCWRPDAAGNSC</sequence>
<keyword evidence="13" id="KW-1185">Reference proteome</keyword>
<dbReference type="SUPFAM" id="SSF50677">
    <property type="entry name" value="ValRS/IleRS/LeuRS editing domain"/>
    <property type="match status" value="1"/>
</dbReference>
<keyword evidence="4 9" id="KW-0547">Nucleotide-binding</keyword>
<dbReference type="SUPFAM" id="SSF47323">
    <property type="entry name" value="Anticodon-binding domain of a subclass of class I aminoacyl-tRNA synthetases"/>
    <property type="match status" value="1"/>
</dbReference>
<dbReference type="InterPro" id="IPR014729">
    <property type="entry name" value="Rossmann-like_a/b/a_fold"/>
</dbReference>
<organism evidence="12 13">
    <name type="scientific">Apiospora phragmitis</name>
    <dbReference type="NCBI Taxonomy" id="2905665"/>
    <lineage>
        <taxon>Eukaryota</taxon>
        <taxon>Fungi</taxon>
        <taxon>Dikarya</taxon>
        <taxon>Ascomycota</taxon>
        <taxon>Pezizomycotina</taxon>
        <taxon>Sordariomycetes</taxon>
        <taxon>Xylariomycetidae</taxon>
        <taxon>Amphisphaeriales</taxon>
        <taxon>Apiosporaceae</taxon>
        <taxon>Apiospora</taxon>
    </lineage>
</organism>
<evidence type="ECO:0000256" key="5">
    <source>
        <dbReference type="ARBA" id="ARBA00022840"/>
    </source>
</evidence>
<evidence type="ECO:0000256" key="3">
    <source>
        <dbReference type="ARBA" id="ARBA00022598"/>
    </source>
</evidence>
<dbReference type="PROSITE" id="PS00178">
    <property type="entry name" value="AA_TRNA_LIGASE_I"/>
    <property type="match status" value="1"/>
</dbReference>
<dbReference type="PANTHER" id="PTHR42765:SF1">
    <property type="entry name" value="ISOLEUCINE--TRNA LIGASE, MITOCHONDRIAL"/>
    <property type="match status" value="1"/>
</dbReference>
<dbReference type="PRINTS" id="PR00984">
    <property type="entry name" value="TRNASYNTHILE"/>
</dbReference>
<dbReference type="InterPro" id="IPR013155">
    <property type="entry name" value="M/V/L/I-tRNA-synth_anticd-bd"/>
</dbReference>
<dbReference type="CDD" id="cd07960">
    <property type="entry name" value="Anticodon_Ia_Ile_BEm"/>
    <property type="match status" value="1"/>
</dbReference>
<evidence type="ECO:0000256" key="9">
    <source>
        <dbReference type="RuleBase" id="RU363035"/>
    </source>
</evidence>
<dbReference type="InterPro" id="IPR009080">
    <property type="entry name" value="tRNAsynth_Ia_anticodon-bd"/>
</dbReference>
<comment type="similarity">
    <text evidence="1 9">Belongs to the class-I aminoacyl-tRNA synthetase family.</text>
</comment>
<dbReference type="Proteomes" id="UP001480595">
    <property type="component" value="Unassembled WGS sequence"/>
</dbReference>
<protein>
    <recommendedName>
        <fullName evidence="2">isoleucine--tRNA ligase</fullName>
        <ecNumber evidence="2">6.1.1.5</ecNumber>
    </recommendedName>
    <alternativeName>
        <fullName evidence="8">Isoleucyl-tRNA synthetase</fullName>
    </alternativeName>
</protein>
<evidence type="ECO:0000256" key="2">
    <source>
        <dbReference type="ARBA" id="ARBA00013165"/>
    </source>
</evidence>
<dbReference type="Pfam" id="PF08264">
    <property type="entry name" value="Anticodon_1"/>
    <property type="match status" value="1"/>
</dbReference>
<dbReference type="GeneID" id="92091887"/>
<dbReference type="InterPro" id="IPR002300">
    <property type="entry name" value="aa-tRNA-synth_Ia"/>
</dbReference>
<reference evidence="12 13" key="1">
    <citation type="submission" date="2023-01" db="EMBL/GenBank/DDBJ databases">
        <title>Analysis of 21 Apiospora genomes using comparative genomics revels a genus with tremendous synthesis potential of carbohydrate active enzymes and secondary metabolites.</title>
        <authorList>
            <person name="Sorensen T."/>
        </authorList>
    </citation>
    <scope>NUCLEOTIDE SEQUENCE [LARGE SCALE GENOMIC DNA]</scope>
    <source>
        <strain evidence="12 13">CBS 135458</strain>
    </source>
</reference>
<dbReference type="GO" id="GO:0016874">
    <property type="term" value="F:ligase activity"/>
    <property type="evidence" value="ECO:0007669"/>
    <property type="project" value="UniProtKB-KW"/>
</dbReference>
<evidence type="ECO:0000256" key="7">
    <source>
        <dbReference type="ARBA" id="ARBA00023146"/>
    </source>
</evidence>
<dbReference type="NCBIfam" id="TIGR00392">
    <property type="entry name" value="ileS"/>
    <property type="match status" value="1"/>
</dbReference>
<evidence type="ECO:0000256" key="1">
    <source>
        <dbReference type="ARBA" id="ARBA00005594"/>
    </source>
</evidence>
<dbReference type="EMBL" id="JAQQWL010000007">
    <property type="protein sequence ID" value="KAK8064777.1"/>
    <property type="molecule type" value="Genomic_DNA"/>
</dbReference>
<keyword evidence="6 9" id="KW-0648">Protein biosynthesis</keyword>
<dbReference type="InterPro" id="IPR050081">
    <property type="entry name" value="Ile-tRNA_ligase"/>
</dbReference>
<dbReference type="Gene3D" id="1.10.730.20">
    <property type="match status" value="1"/>
</dbReference>
<accession>A0ABR1V1H1</accession>
<evidence type="ECO:0000256" key="8">
    <source>
        <dbReference type="ARBA" id="ARBA00032665"/>
    </source>
</evidence>
<gene>
    <name evidence="12" type="ORF">PG994_007415</name>
</gene>
<evidence type="ECO:0000259" key="11">
    <source>
        <dbReference type="Pfam" id="PF08264"/>
    </source>
</evidence>
<dbReference type="InterPro" id="IPR001412">
    <property type="entry name" value="aa-tRNA-synth_I_CS"/>
</dbReference>
<dbReference type="SUPFAM" id="SSF52374">
    <property type="entry name" value="Nucleotidylyl transferase"/>
    <property type="match status" value="1"/>
</dbReference>
<name>A0ABR1V1H1_9PEZI</name>
<keyword evidence="7 9" id="KW-0030">Aminoacyl-tRNA synthetase</keyword>
<evidence type="ECO:0000259" key="10">
    <source>
        <dbReference type="Pfam" id="PF00133"/>
    </source>
</evidence>
<keyword evidence="5 9" id="KW-0067">ATP-binding</keyword>
<dbReference type="PANTHER" id="PTHR42765">
    <property type="entry name" value="SOLEUCYL-TRNA SYNTHETASE"/>
    <property type="match status" value="1"/>
</dbReference>
<evidence type="ECO:0000256" key="6">
    <source>
        <dbReference type="ARBA" id="ARBA00022917"/>
    </source>
</evidence>
<dbReference type="Gene3D" id="3.90.740.10">
    <property type="entry name" value="Valyl/Leucyl/Isoleucyl-tRNA synthetase, editing domain"/>
    <property type="match status" value="1"/>
</dbReference>
<keyword evidence="3 9" id="KW-0436">Ligase</keyword>
<dbReference type="Pfam" id="PF00133">
    <property type="entry name" value="tRNA-synt_1"/>
    <property type="match status" value="1"/>
</dbReference>
<proteinExistence type="inferred from homology"/>
<dbReference type="InterPro" id="IPR002301">
    <property type="entry name" value="Ile-tRNA-ligase"/>
</dbReference>
<dbReference type="RefSeq" id="XP_066715766.1">
    <property type="nucleotide sequence ID" value="XM_066858824.1"/>
</dbReference>
<feature type="domain" description="Methionyl/Valyl/Leucyl/Isoleucyl-tRNA synthetase anticodon-binding" evidence="11">
    <location>
        <begin position="681"/>
        <end position="832"/>
    </location>
</feature>